<evidence type="ECO:0000313" key="1">
    <source>
        <dbReference type="EnsemblMetazoa" id="GPAI028813-PA"/>
    </source>
</evidence>
<accession>A0A1A9ZYB3</accession>
<dbReference type="AlphaFoldDB" id="A0A1A9ZYB3"/>
<dbReference type="Proteomes" id="UP000092445">
    <property type="component" value="Unassembled WGS sequence"/>
</dbReference>
<organism evidence="1 2">
    <name type="scientific">Glossina pallidipes</name>
    <name type="common">Tsetse fly</name>
    <dbReference type="NCBI Taxonomy" id="7398"/>
    <lineage>
        <taxon>Eukaryota</taxon>
        <taxon>Metazoa</taxon>
        <taxon>Ecdysozoa</taxon>
        <taxon>Arthropoda</taxon>
        <taxon>Hexapoda</taxon>
        <taxon>Insecta</taxon>
        <taxon>Pterygota</taxon>
        <taxon>Neoptera</taxon>
        <taxon>Endopterygota</taxon>
        <taxon>Diptera</taxon>
        <taxon>Brachycera</taxon>
        <taxon>Muscomorpha</taxon>
        <taxon>Hippoboscoidea</taxon>
        <taxon>Glossinidae</taxon>
        <taxon>Glossina</taxon>
    </lineage>
</organism>
<keyword evidence="2" id="KW-1185">Reference proteome</keyword>
<dbReference type="EnsemblMetazoa" id="GPAI028813-RA">
    <property type="protein sequence ID" value="GPAI028813-PA"/>
    <property type="gene ID" value="GPAI028813"/>
</dbReference>
<reference evidence="1" key="2">
    <citation type="submission" date="2020-05" db="UniProtKB">
        <authorList>
            <consortium name="EnsemblMetazoa"/>
        </authorList>
    </citation>
    <scope>IDENTIFICATION</scope>
    <source>
        <strain evidence="1">IAEA</strain>
    </source>
</reference>
<name>A0A1A9ZYB3_GLOPL</name>
<sequence length="126" mass="13006">MLISANTTLKPAVTTATAMPQSAATSPSSPLITMMTTTINTSTTATSVLPVMSSSISTPPVSAESPTVQSLNTTTNTKCDAPFGNETSPCNSGLPGLTQHEVIIEIVNLLVCNTAYILFIADVICE</sequence>
<reference evidence="2" key="1">
    <citation type="submission" date="2014-03" db="EMBL/GenBank/DDBJ databases">
        <authorList>
            <person name="Aksoy S."/>
            <person name="Warren W."/>
            <person name="Wilson R.K."/>
        </authorList>
    </citation>
    <scope>NUCLEOTIDE SEQUENCE [LARGE SCALE GENOMIC DNA]</scope>
    <source>
        <strain evidence="2">IAEA</strain>
    </source>
</reference>
<proteinExistence type="predicted"/>
<evidence type="ECO:0000313" key="2">
    <source>
        <dbReference type="Proteomes" id="UP000092445"/>
    </source>
</evidence>
<dbReference type="VEuPathDB" id="VectorBase:GPAI028813"/>
<protein>
    <submittedName>
        <fullName evidence="1">Uncharacterized protein</fullName>
    </submittedName>
</protein>